<dbReference type="EMBL" id="CP154795">
    <property type="protein sequence ID" value="XAN06151.1"/>
    <property type="molecule type" value="Genomic_DNA"/>
</dbReference>
<keyword evidence="2 4" id="KW-0560">Oxidoreductase</keyword>
<evidence type="ECO:0000256" key="2">
    <source>
        <dbReference type="ARBA" id="ARBA00023002"/>
    </source>
</evidence>
<dbReference type="EC" id="1.14.12.1" evidence="4"/>
<evidence type="ECO:0000259" key="3">
    <source>
        <dbReference type="Pfam" id="PF13577"/>
    </source>
</evidence>
<dbReference type="NCBIfam" id="NF041685">
    <property type="entry name" value="ant_diox_AndAd"/>
    <property type="match status" value="1"/>
</dbReference>
<dbReference type="InterPro" id="IPR000391">
    <property type="entry name" value="Rng_hydr_dOase-bsu"/>
</dbReference>
<dbReference type="Gene3D" id="3.10.450.50">
    <property type="match status" value="1"/>
</dbReference>
<accession>A0ABZ3FJG0</accession>
<dbReference type="RefSeq" id="WP_425307583.1">
    <property type="nucleotide sequence ID" value="NZ_CP154795.1"/>
</dbReference>
<comment type="similarity">
    <text evidence="1">Belongs to the bacterial ring-hydroxylating dioxygenase beta subunit family.</text>
</comment>
<keyword evidence="5" id="KW-1185">Reference proteome</keyword>
<organism evidence="4 5">
    <name type="scientific">Ammonicoccus fulvus</name>
    <dbReference type="NCBI Taxonomy" id="3138240"/>
    <lineage>
        <taxon>Bacteria</taxon>
        <taxon>Bacillati</taxon>
        <taxon>Actinomycetota</taxon>
        <taxon>Actinomycetes</taxon>
        <taxon>Propionibacteriales</taxon>
        <taxon>Propionibacteriaceae</taxon>
        <taxon>Ammonicoccus</taxon>
    </lineage>
</organism>
<proteinExistence type="inferred from homology"/>
<dbReference type="Proteomes" id="UP001442841">
    <property type="component" value="Chromosome"/>
</dbReference>
<dbReference type="SUPFAM" id="SSF54427">
    <property type="entry name" value="NTF2-like"/>
    <property type="match status" value="1"/>
</dbReference>
<dbReference type="Pfam" id="PF13577">
    <property type="entry name" value="SnoaL_4"/>
    <property type="match status" value="1"/>
</dbReference>
<dbReference type="InterPro" id="IPR037401">
    <property type="entry name" value="SnoaL-like"/>
</dbReference>
<gene>
    <name evidence="4" type="primary">andAd</name>
    <name evidence="4" type="ORF">AADG42_02135</name>
</gene>
<evidence type="ECO:0000313" key="5">
    <source>
        <dbReference type="Proteomes" id="UP001442841"/>
    </source>
</evidence>
<dbReference type="GO" id="GO:0018618">
    <property type="term" value="F:anthranilate 1,2-dioxygenase (deaminating, decarboxylating) activity"/>
    <property type="evidence" value="ECO:0007669"/>
    <property type="project" value="UniProtKB-EC"/>
</dbReference>
<dbReference type="InterPro" id="IPR032710">
    <property type="entry name" value="NTF2-like_dom_sf"/>
</dbReference>
<reference evidence="4 5" key="1">
    <citation type="submission" date="2024-04" db="EMBL/GenBank/DDBJ databases">
        <title>Isolation of an actinomycete strain from pig manure.</title>
        <authorList>
            <person name="Gong T."/>
            <person name="Yu Z."/>
            <person name="An M."/>
            <person name="Wei C."/>
            <person name="Yang W."/>
            <person name="Liu L."/>
        </authorList>
    </citation>
    <scope>NUCLEOTIDE SEQUENCE [LARGE SCALE GENOMIC DNA]</scope>
    <source>
        <strain evidence="4 5">ZF39</strain>
    </source>
</reference>
<evidence type="ECO:0000256" key="1">
    <source>
        <dbReference type="ARBA" id="ARBA00009570"/>
    </source>
</evidence>
<name>A0ABZ3FJG0_9ACTN</name>
<dbReference type="InterPro" id="IPR017640">
    <property type="entry name" value="Anthranilate_1-2-diOase_ssu"/>
</dbReference>
<protein>
    <submittedName>
        <fullName evidence="4">Anthranilate 1,2-dioxygenase small subunit AndAd</fullName>
        <ecNumber evidence="4">1.14.12.1</ecNumber>
    </submittedName>
</protein>
<evidence type="ECO:0000313" key="4">
    <source>
        <dbReference type="EMBL" id="XAN06151.1"/>
    </source>
</evidence>
<feature type="domain" description="SnoaL-like" evidence="3">
    <location>
        <begin position="32"/>
        <end position="164"/>
    </location>
</feature>
<sequence length="180" mass="20145">MSTDISETKNADQIAAATTGVRPPADLTLWMELQELQARYAHAIDSDDIEAWPGYFTEDAQYTILSRENAERGLPAPILWCRNAAMMRDRVVALRNANIYEEHRYRHATSGLIITSVDGDTVTTESSYIVIRTGQAGNAEVYSAGSYHDTVVKTDQGWRYAERKVIYDTSRVLTLLATPI</sequence>
<dbReference type="CDD" id="cd00667">
    <property type="entry name" value="ring_hydroxylating_dioxygenases_beta"/>
    <property type="match status" value="1"/>
</dbReference>